<dbReference type="Gene3D" id="3.90.1720.10">
    <property type="entry name" value="endopeptidase domain like (from Nostoc punctiforme)"/>
    <property type="match status" value="1"/>
</dbReference>
<comment type="caution">
    <text evidence="1">The sequence shown here is derived from an EMBL/GenBank/DDBJ whole genome shotgun (WGS) entry which is preliminary data.</text>
</comment>
<proteinExistence type="predicted"/>
<dbReference type="EMBL" id="MLHJ01000100">
    <property type="protein sequence ID" value="OOF40650.1"/>
    <property type="molecule type" value="Genomic_DNA"/>
</dbReference>
<organism evidence="1 2">
    <name type="scientific">Rodentibacter rarus</name>
    <dbReference type="NCBI Taxonomy" id="1908260"/>
    <lineage>
        <taxon>Bacteria</taxon>
        <taxon>Pseudomonadati</taxon>
        <taxon>Pseudomonadota</taxon>
        <taxon>Gammaproteobacteria</taxon>
        <taxon>Pasteurellales</taxon>
        <taxon>Pasteurellaceae</taxon>
        <taxon>Rodentibacter</taxon>
    </lineage>
</organism>
<keyword evidence="2" id="KW-1185">Reference proteome</keyword>
<gene>
    <name evidence="1" type="ORF">BKK50_09490</name>
</gene>
<dbReference type="InterPro" id="IPR038765">
    <property type="entry name" value="Papain-like_cys_pep_sf"/>
</dbReference>
<accession>A0A1V3II86</accession>
<protein>
    <submittedName>
        <fullName evidence="1">Enoyl-CoA hydratase</fullName>
    </submittedName>
</protein>
<name>A0A1V3II86_9PAST</name>
<sequence length="155" mass="18182">MKPQIYLALYKGKPKNRLERLQDGIIRFFTKGQYSHCEIAIARQEQWGQYDYRARYDCYTSSPRDGGVRCKSINVADRTKWDLIPLDNVTEAQIKAYFNRTLGAKYDWWGVLGIVLGIKQKRSKYFCSEWCFNAITGSEEGWRFSPNDLAIIFKK</sequence>
<dbReference type="Proteomes" id="UP000189433">
    <property type="component" value="Unassembled WGS sequence"/>
</dbReference>
<dbReference type="AlphaFoldDB" id="A0A1V3II86"/>
<evidence type="ECO:0000313" key="2">
    <source>
        <dbReference type="Proteomes" id="UP000189433"/>
    </source>
</evidence>
<evidence type="ECO:0000313" key="1">
    <source>
        <dbReference type="EMBL" id="OOF40650.1"/>
    </source>
</evidence>
<dbReference type="RefSeq" id="WP_077417602.1">
    <property type="nucleotide sequence ID" value="NZ_MLHJ01000100.1"/>
</dbReference>
<dbReference type="SUPFAM" id="SSF54001">
    <property type="entry name" value="Cysteine proteinases"/>
    <property type="match status" value="1"/>
</dbReference>
<dbReference type="OrthoDB" id="95478at2"/>
<reference evidence="1 2" key="1">
    <citation type="submission" date="2016-10" db="EMBL/GenBank/DDBJ databases">
        <title>Rodentibacter gen. nov. and new species.</title>
        <authorList>
            <person name="Christensen H."/>
        </authorList>
    </citation>
    <scope>NUCLEOTIDE SEQUENCE [LARGE SCALE GENOMIC DNA]</scope>
    <source>
        <strain evidence="1 2">CCUG17206</strain>
    </source>
</reference>
<dbReference type="STRING" id="1908260.BKK50_09490"/>